<reference evidence="1" key="1">
    <citation type="submission" date="2021-06" db="EMBL/GenBank/DDBJ databases">
        <authorList>
            <person name="Kallberg Y."/>
            <person name="Tangrot J."/>
            <person name="Rosling A."/>
        </authorList>
    </citation>
    <scope>NUCLEOTIDE SEQUENCE</scope>
    <source>
        <strain evidence="1">MA453B</strain>
    </source>
</reference>
<dbReference type="Proteomes" id="UP000789405">
    <property type="component" value="Unassembled WGS sequence"/>
</dbReference>
<protein>
    <submittedName>
        <fullName evidence="1">18289_t:CDS:1</fullName>
    </submittedName>
</protein>
<feature type="non-terminal residue" evidence="1">
    <location>
        <position position="1"/>
    </location>
</feature>
<proteinExistence type="predicted"/>
<dbReference type="EMBL" id="CAJVPY010056147">
    <property type="protein sequence ID" value="CAG8818132.1"/>
    <property type="molecule type" value="Genomic_DNA"/>
</dbReference>
<organism evidence="1 2">
    <name type="scientific">Dentiscutata erythropus</name>
    <dbReference type="NCBI Taxonomy" id="1348616"/>
    <lineage>
        <taxon>Eukaryota</taxon>
        <taxon>Fungi</taxon>
        <taxon>Fungi incertae sedis</taxon>
        <taxon>Mucoromycota</taxon>
        <taxon>Glomeromycotina</taxon>
        <taxon>Glomeromycetes</taxon>
        <taxon>Diversisporales</taxon>
        <taxon>Gigasporaceae</taxon>
        <taxon>Dentiscutata</taxon>
    </lineage>
</organism>
<accession>A0A9N9KAE9</accession>
<evidence type="ECO:0000313" key="2">
    <source>
        <dbReference type="Proteomes" id="UP000789405"/>
    </source>
</evidence>
<keyword evidence="2" id="KW-1185">Reference proteome</keyword>
<name>A0A9N9KAE9_9GLOM</name>
<evidence type="ECO:0000313" key="1">
    <source>
        <dbReference type="EMBL" id="CAG8818132.1"/>
    </source>
</evidence>
<sequence length="72" mass="8460">SVTRLIQVSSLPSFLKDDLQKKCAQRFNFLGFLHKIDLINDINEAKNEHKKIRNENDIDDYQKGFLLNLINK</sequence>
<dbReference type="AlphaFoldDB" id="A0A9N9KAE9"/>
<comment type="caution">
    <text evidence="1">The sequence shown here is derived from an EMBL/GenBank/DDBJ whole genome shotgun (WGS) entry which is preliminary data.</text>
</comment>
<dbReference type="OrthoDB" id="2492375at2759"/>
<feature type="non-terminal residue" evidence="1">
    <location>
        <position position="72"/>
    </location>
</feature>
<gene>
    <name evidence="1" type="ORF">DERYTH_LOCUS26567</name>
</gene>